<dbReference type="EMBL" id="KV878351">
    <property type="protein sequence ID" value="OJJ43527.1"/>
    <property type="molecule type" value="Genomic_DNA"/>
</dbReference>
<accession>A0A1L9S8P7</accession>
<feature type="compositionally biased region" description="Acidic residues" evidence="1">
    <location>
        <begin position="168"/>
        <end position="178"/>
    </location>
</feature>
<dbReference type="Proteomes" id="UP000184188">
    <property type="component" value="Unassembled WGS sequence"/>
</dbReference>
<keyword evidence="3" id="KW-1185">Reference proteome</keyword>
<dbReference type="AlphaFoldDB" id="A0A1L9S8P7"/>
<gene>
    <name evidence="2" type="ORF">ASPZODRAFT_19251</name>
</gene>
<organism evidence="2 3">
    <name type="scientific">Penicilliopsis zonata CBS 506.65</name>
    <dbReference type="NCBI Taxonomy" id="1073090"/>
    <lineage>
        <taxon>Eukaryota</taxon>
        <taxon>Fungi</taxon>
        <taxon>Dikarya</taxon>
        <taxon>Ascomycota</taxon>
        <taxon>Pezizomycotina</taxon>
        <taxon>Eurotiomycetes</taxon>
        <taxon>Eurotiomycetidae</taxon>
        <taxon>Eurotiales</taxon>
        <taxon>Aspergillaceae</taxon>
        <taxon>Penicilliopsis</taxon>
    </lineage>
</organism>
<protein>
    <submittedName>
        <fullName evidence="2">Uncharacterized protein</fullName>
    </submittedName>
</protein>
<sequence>MAVSASIKLYDAAKTTVRSFDHFTARDTGIPGEIRHELALFAASAEGVLSSLARSHVADDDVETVLLLNTARGAVSCLERGLQAVYARSRGRLFGCDEAFARLLDDQSVEVLRRGVRRETAALQLQIALLDEVTDNRDTVPRQGLSLTDELDDLDALPSYEEATRGGEEEEEEEEEGEEFYHAIPERPVEMCSSQMVWEEKGYRCYACAYHSPTYKGFERPHQKVP</sequence>
<name>A0A1L9S8P7_9EURO</name>
<dbReference type="VEuPathDB" id="FungiDB:ASPZODRAFT_19251"/>
<proteinExistence type="predicted"/>
<evidence type="ECO:0000313" key="2">
    <source>
        <dbReference type="EMBL" id="OJJ43527.1"/>
    </source>
</evidence>
<dbReference type="GeneID" id="34613827"/>
<evidence type="ECO:0000256" key="1">
    <source>
        <dbReference type="SAM" id="MobiDB-lite"/>
    </source>
</evidence>
<reference evidence="3" key="1">
    <citation type="journal article" date="2017" name="Genome Biol.">
        <title>Comparative genomics reveals high biological diversity and specific adaptations in the industrially and medically important fungal genus Aspergillus.</title>
        <authorList>
            <person name="de Vries R.P."/>
            <person name="Riley R."/>
            <person name="Wiebenga A."/>
            <person name="Aguilar-Osorio G."/>
            <person name="Amillis S."/>
            <person name="Uchima C.A."/>
            <person name="Anderluh G."/>
            <person name="Asadollahi M."/>
            <person name="Askin M."/>
            <person name="Barry K."/>
            <person name="Battaglia E."/>
            <person name="Bayram O."/>
            <person name="Benocci T."/>
            <person name="Braus-Stromeyer S.A."/>
            <person name="Caldana C."/>
            <person name="Canovas D."/>
            <person name="Cerqueira G.C."/>
            <person name="Chen F."/>
            <person name="Chen W."/>
            <person name="Choi C."/>
            <person name="Clum A."/>
            <person name="Dos Santos R.A."/>
            <person name="Damasio A.R."/>
            <person name="Diallinas G."/>
            <person name="Emri T."/>
            <person name="Fekete E."/>
            <person name="Flipphi M."/>
            <person name="Freyberg S."/>
            <person name="Gallo A."/>
            <person name="Gournas C."/>
            <person name="Habgood R."/>
            <person name="Hainaut M."/>
            <person name="Harispe M.L."/>
            <person name="Henrissat B."/>
            <person name="Hilden K.S."/>
            <person name="Hope R."/>
            <person name="Hossain A."/>
            <person name="Karabika E."/>
            <person name="Karaffa L."/>
            <person name="Karanyi Z."/>
            <person name="Krasevec N."/>
            <person name="Kuo A."/>
            <person name="Kusch H."/>
            <person name="LaButti K."/>
            <person name="Lagendijk E.L."/>
            <person name="Lapidus A."/>
            <person name="Levasseur A."/>
            <person name="Lindquist E."/>
            <person name="Lipzen A."/>
            <person name="Logrieco A.F."/>
            <person name="MacCabe A."/>
            <person name="Maekelae M.R."/>
            <person name="Malavazi I."/>
            <person name="Melin P."/>
            <person name="Meyer V."/>
            <person name="Mielnichuk N."/>
            <person name="Miskei M."/>
            <person name="Molnar A.P."/>
            <person name="Mule G."/>
            <person name="Ngan C.Y."/>
            <person name="Orejas M."/>
            <person name="Orosz E."/>
            <person name="Ouedraogo J.P."/>
            <person name="Overkamp K.M."/>
            <person name="Park H.-S."/>
            <person name="Perrone G."/>
            <person name="Piumi F."/>
            <person name="Punt P.J."/>
            <person name="Ram A.F."/>
            <person name="Ramon A."/>
            <person name="Rauscher S."/>
            <person name="Record E."/>
            <person name="Riano-Pachon D.M."/>
            <person name="Robert V."/>
            <person name="Roehrig J."/>
            <person name="Ruller R."/>
            <person name="Salamov A."/>
            <person name="Salih N.S."/>
            <person name="Samson R.A."/>
            <person name="Sandor E."/>
            <person name="Sanguinetti M."/>
            <person name="Schuetze T."/>
            <person name="Sepcic K."/>
            <person name="Shelest E."/>
            <person name="Sherlock G."/>
            <person name="Sophianopoulou V."/>
            <person name="Squina F.M."/>
            <person name="Sun H."/>
            <person name="Susca A."/>
            <person name="Todd R.B."/>
            <person name="Tsang A."/>
            <person name="Unkles S.E."/>
            <person name="van de Wiele N."/>
            <person name="van Rossen-Uffink D."/>
            <person name="Oliveira J.V."/>
            <person name="Vesth T.C."/>
            <person name="Visser J."/>
            <person name="Yu J.-H."/>
            <person name="Zhou M."/>
            <person name="Andersen M.R."/>
            <person name="Archer D.B."/>
            <person name="Baker S.E."/>
            <person name="Benoit I."/>
            <person name="Brakhage A.A."/>
            <person name="Braus G.H."/>
            <person name="Fischer R."/>
            <person name="Frisvad J.C."/>
            <person name="Goldman G.H."/>
            <person name="Houbraken J."/>
            <person name="Oakley B."/>
            <person name="Pocsi I."/>
            <person name="Scazzocchio C."/>
            <person name="Seiboth B."/>
            <person name="vanKuyk P.A."/>
            <person name="Wortman J."/>
            <person name="Dyer P.S."/>
            <person name="Grigoriev I.V."/>
        </authorList>
    </citation>
    <scope>NUCLEOTIDE SEQUENCE [LARGE SCALE GENOMIC DNA]</scope>
    <source>
        <strain evidence="3">CBS 506.65</strain>
    </source>
</reference>
<feature type="region of interest" description="Disordered" evidence="1">
    <location>
        <begin position="156"/>
        <end position="180"/>
    </location>
</feature>
<dbReference type="RefSeq" id="XP_022578037.1">
    <property type="nucleotide sequence ID" value="XM_022727363.1"/>
</dbReference>
<evidence type="ECO:0000313" key="3">
    <source>
        <dbReference type="Proteomes" id="UP000184188"/>
    </source>
</evidence>